<accession>A0A2Z6UW89</accession>
<feature type="compositionally biased region" description="Polar residues" evidence="1">
    <location>
        <begin position="18"/>
        <end position="34"/>
    </location>
</feature>
<gene>
    <name evidence="2" type="ORF">MSj_03008</name>
</gene>
<evidence type="ECO:0000256" key="1">
    <source>
        <dbReference type="SAM" id="MobiDB-lite"/>
    </source>
</evidence>
<feature type="region of interest" description="Disordered" evidence="1">
    <location>
        <begin position="1"/>
        <end position="34"/>
    </location>
</feature>
<feature type="compositionally biased region" description="Basic and acidic residues" evidence="1">
    <location>
        <begin position="1"/>
        <end position="17"/>
    </location>
</feature>
<dbReference type="Proteomes" id="UP000248272">
    <property type="component" value="Unassembled WGS sequence"/>
</dbReference>
<comment type="caution">
    <text evidence="2">The sequence shown here is derived from an EMBL/GenBank/DDBJ whole genome shotgun (WGS) entry which is preliminary data.</text>
</comment>
<evidence type="ECO:0000313" key="2">
    <source>
        <dbReference type="EMBL" id="GBL11503.1"/>
    </source>
</evidence>
<dbReference type="AlphaFoldDB" id="A0A2Z6UW89"/>
<reference evidence="2 3" key="1">
    <citation type="journal article" date="2018" name="Front. Microbiol.">
        <title>Adaptation of the Freshwater Bloom-Forming Cyanobacterium Microcystis aeruginosa to Brackish Water Is Driven by Recent Horizontal Transfer of Sucrose Genes.</title>
        <authorList>
            <person name="Tanabe Y."/>
            <person name="Hodoki Y."/>
            <person name="Sano T."/>
            <person name="Tada K."/>
            <person name="Watanabe M.M."/>
        </authorList>
    </citation>
    <scope>NUCLEOTIDE SEQUENCE [LARGE SCALE GENOMIC DNA]</scope>
    <source>
        <strain evidence="2 3">Sj</strain>
    </source>
</reference>
<name>A0A2Z6UW89_MICAE</name>
<evidence type="ECO:0000313" key="3">
    <source>
        <dbReference type="Proteomes" id="UP000248272"/>
    </source>
</evidence>
<organism evidence="2 3">
    <name type="scientific">Microcystis aeruginosa Sj</name>
    <dbReference type="NCBI Taxonomy" id="1979544"/>
    <lineage>
        <taxon>Bacteria</taxon>
        <taxon>Bacillati</taxon>
        <taxon>Cyanobacteriota</taxon>
        <taxon>Cyanophyceae</taxon>
        <taxon>Oscillatoriophycideae</taxon>
        <taxon>Chroococcales</taxon>
        <taxon>Microcystaceae</taxon>
        <taxon>Microcystis</taxon>
    </lineage>
</organism>
<dbReference type="EMBL" id="BDSG01000079">
    <property type="protein sequence ID" value="GBL11503.1"/>
    <property type="molecule type" value="Genomic_DNA"/>
</dbReference>
<protein>
    <submittedName>
        <fullName evidence="2">Uncharacterized protein</fullName>
    </submittedName>
</protein>
<sequence>MANLDDVGRGKAADKNLNDANRSDVQVNKTRPYP</sequence>
<proteinExistence type="predicted"/>